<evidence type="ECO:0000256" key="3">
    <source>
        <dbReference type="ARBA" id="ARBA00022679"/>
    </source>
</evidence>
<dbReference type="HAMAP" id="MF_00186">
    <property type="entry name" value="Glycerol_kin"/>
    <property type="match status" value="1"/>
</dbReference>
<feature type="binding site" evidence="11">
    <location>
        <position position="310"/>
    </location>
    <ligand>
        <name>ADP</name>
        <dbReference type="ChEBI" id="CHEBI:456216"/>
    </ligand>
</feature>
<comment type="subunit">
    <text evidence="10 11">Homotetramer and homodimer (in equilibrium).</text>
</comment>
<feature type="binding site" evidence="11">
    <location>
        <position position="267"/>
    </location>
    <ligand>
        <name>ADP</name>
        <dbReference type="ChEBI" id="CHEBI:456216"/>
    </ligand>
</feature>
<dbReference type="GO" id="GO:0004370">
    <property type="term" value="F:glycerol kinase activity"/>
    <property type="evidence" value="ECO:0007669"/>
    <property type="project" value="UniProtKB-UniRule"/>
</dbReference>
<feature type="binding site" evidence="11">
    <location>
        <position position="411"/>
    </location>
    <ligand>
        <name>ADP</name>
        <dbReference type="ChEBI" id="CHEBI:456216"/>
    </ligand>
</feature>
<evidence type="ECO:0000256" key="10">
    <source>
        <dbReference type="ARBA" id="ARBA00063665"/>
    </source>
</evidence>
<dbReference type="FunFam" id="3.30.420.40:FF:000008">
    <property type="entry name" value="Glycerol kinase"/>
    <property type="match status" value="1"/>
</dbReference>
<feature type="binding site" evidence="11">
    <location>
        <position position="84"/>
    </location>
    <ligand>
        <name>sn-glycerol 3-phosphate</name>
        <dbReference type="ChEBI" id="CHEBI:57597"/>
    </ligand>
</feature>
<evidence type="ECO:0000256" key="8">
    <source>
        <dbReference type="ARBA" id="ARBA00052101"/>
    </source>
</evidence>
<feature type="binding site" evidence="11">
    <location>
        <position position="13"/>
    </location>
    <ligand>
        <name>sn-glycerol 3-phosphate</name>
        <dbReference type="ChEBI" id="CHEBI:57597"/>
    </ligand>
</feature>
<dbReference type="NCBIfam" id="TIGR01311">
    <property type="entry name" value="glycerol_kin"/>
    <property type="match status" value="1"/>
</dbReference>
<dbReference type="GO" id="GO:0006072">
    <property type="term" value="P:glycerol-3-phosphate metabolic process"/>
    <property type="evidence" value="ECO:0007669"/>
    <property type="project" value="InterPro"/>
</dbReference>
<evidence type="ECO:0000256" key="7">
    <source>
        <dbReference type="ARBA" id="ARBA00022840"/>
    </source>
</evidence>
<keyword evidence="3 11" id="KW-0808">Transferase</keyword>
<feature type="binding site" evidence="11">
    <location>
        <position position="83"/>
    </location>
    <ligand>
        <name>sn-glycerol 3-phosphate</name>
        <dbReference type="ChEBI" id="CHEBI:57597"/>
    </ligand>
</feature>
<dbReference type="Pfam" id="PF00370">
    <property type="entry name" value="FGGY_N"/>
    <property type="match status" value="1"/>
</dbReference>
<feature type="binding site" evidence="11">
    <location>
        <position position="411"/>
    </location>
    <ligand>
        <name>ATP</name>
        <dbReference type="ChEBI" id="CHEBI:30616"/>
    </ligand>
</feature>
<feature type="binding site" evidence="11">
    <location>
        <position position="17"/>
    </location>
    <ligand>
        <name>ADP</name>
        <dbReference type="ChEBI" id="CHEBI:456216"/>
    </ligand>
</feature>
<dbReference type="SUPFAM" id="SSF53067">
    <property type="entry name" value="Actin-like ATPase domain"/>
    <property type="match status" value="2"/>
</dbReference>
<feature type="binding site" evidence="11">
    <location>
        <position position="267"/>
    </location>
    <ligand>
        <name>ATP</name>
        <dbReference type="ChEBI" id="CHEBI:30616"/>
    </ligand>
</feature>
<dbReference type="PROSITE" id="PS00445">
    <property type="entry name" value="FGGY_KINASES_2"/>
    <property type="match status" value="1"/>
</dbReference>
<feature type="binding site" evidence="11">
    <location>
        <position position="310"/>
    </location>
    <ligand>
        <name>ATP</name>
        <dbReference type="ChEBI" id="CHEBI:30616"/>
    </ligand>
</feature>
<comment type="pathway">
    <text evidence="1 11">Polyol metabolism; glycerol degradation via glycerol kinase pathway; sn-glycerol 3-phosphate from glycerol: step 1/1.</text>
</comment>
<dbReference type="EMBL" id="MCIB01000010">
    <property type="protein sequence ID" value="RKD32550.1"/>
    <property type="molecule type" value="Genomic_DNA"/>
</dbReference>
<feature type="domain" description="Carbohydrate kinase FGGY N-terminal" evidence="13">
    <location>
        <begin position="5"/>
        <end position="252"/>
    </location>
</feature>
<feature type="binding site" evidence="11">
    <location>
        <position position="135"/>
    </location>
    <ligand>
        <name>glycerol</name>
        <dbReference type="ChEBI" id="CHEBI:17754"/>
    </ligand>
</feature>
<feature type="binding site" evidence="11">
    <location>
        <position position="415"/>
    </location>
    <ligand>
        <name>ADP</name>
        <dbReference type="ChEBI" id="CHEBI:456216"/>
    </ligand>
</feature>
<keyword evidence="7 11" id="KW-0067">ATP-binding</keyword>
<sequence>MEKKYVLALDQGTTSSRAILFDREGKIVKVAQKEFTQIYPKAGWVEHDPMEIWGTQSGVAREVLEYAGVRPDEVAAIGITNQRETTVVWDKNTGKPIYNAIVWQCRRTADICDELRERGLEEYIKENTGLVVDAYFSGTKIKWILDNVEGAREKAEKGELLFGNIDTWLIWNLTRGKVHVTDYSNASRTMLYNIKELKWDEKILEELGIPASMLPEVRPSSEVYGYTDEKTFGGAKIPIAGAAGDQQAALFGQACYEPGMAKNTYGTGCFMLMNTGEEMVPSKNGLLTTIAWGVDGKVEYALEGSIFIAGAVVQWLRDELKIIHDAKDSEYFATKVEDSNGVYVVPAFVGLGAPYWDMYARGTIVGLTRGANKNHIIRAALESIAYQTRDVLEAMQEDSGIDLQALKVDGGAVANNFLMQFQSDILGVPVHRPEVTETTALGAAYLAGLAVGFWKDKNEIANKWKVDRTFEAEMDEKVKEKLYKGWKRAVDRARKWELTEKEELAAEEAAASEDE</sequence>
<feature type="binding site" evidence="11">
    <location>
        <position position="245"/>
    </location>
    <ligand>
        <name>glycerol</name>
        <dbReference type="ChEBI" id="CHEBI:17754"/>
    </ligand>
</feature>
<feature type="binding site" evidence="11">
    <location>
        <position position="14"/>
    </location>
    <ligand>
        <name>ATP</name>
        <dbReference type="ChEBI" id="CHEBI:30616"/>
    </ligand>
</feature>
<feature type="binding site" evidence="11">
    <location>
        <position position="13"/>
    </location>
    <ligand>
        <name>ADP</name>
        <dbReference type="ChEBI" id="CHEBI:456216"/>
    </ligand>
</feature>
<protein>
    <recommendedName>
        <fullName evidence="11">Glycerol kinase</fullName>
        <ecNumber evidence="11">2.7.1.30</ecNumber>
    </recommendedName>
    <alternativeName>
        <fullName evidence="11">ATP:glycerol 3-phosphotransferase</fullName>
    </alternativeName>
    <alternativeName>
        <fullName evidence="11">Glycerokinase</fullName>
        <shortName evidence="11">GK</shortName>
    </alternativeName>
</protein>
<evidence type="ECO:0000313" key="16">
    <source>
        <dbReference type="Proteomes" id="UP000284177"/>
    </source>
</evidence>
<feature type="binding site" evidence="11">
    <location>
        <position position="84"/>
    </location>
    <ligand>
        <name>glycerol</name>
        <dbReference type="ChEBI" id="CHEBI:17754"/>
    </ligand>
</feature>
<evidence type="ECO:0000256" key="11">
    <source>
        <dbReference type="HAMAP-Rule" id="MF_00186"/>
    </source>
</evidence>
<gene>
    <name evidence="11" type="primary">glpK</name>
    <name evidence="15" type="ORF">BET03_10765</name>
</gene>
<feature type="domain" description="Carbohydrate kinase FGGY C-terminal" evidence="14">
    <location>
        <begin position="262"/>
        <end position="450"/>
    </location>
</feature>
<comment type="catalytic activity">
    <reaction evidence="8 11">
        <text>glycerol + ATP = sn-glycerol 3-phosphate + ADP + H(+)</text>
        <dbReference type="Rhea" id="RHEA:21644"/>
        <dbReference type="ChEBI" id="CHEBI:15378"/>
        <dbReference type="ChEBI" id="CHEBI:17754"/>
        <dbReference type="ChEBI" id="CHEBI:30616"/>
        <dbReference type="ChEBI" id="CHEBI:57597"/>
        <dbReference type="ChEBI" id="CHEBI:456216"/>
        <dbReference type="EC" id="2.7.1.30"/>
    </reaction>
</comment>
<dbReference type="EC" id="2.7.1.30" evidence="11"/>
<feature type="binding site" evidence="11">
    <location>
        <position position="15"/>
    </location>
    <ligand>
        <name>ATP</name>
        <dbReference type="ChEBI" id="CHEBI:30616"/>
    </ligand>
</feature>
<organism evidence="15 16">
    <name type="scientific">Thermohalobacter berrensis</name>
    <dbReference type="NCBI Taxonomy" id="99594"/>
    <lineage>
        <taxon>Bacteria</taxon>
        <taxon>Bacillati</taxon>
        <taxon>Bacillota</taxon>
        <taxon>Tissierellia</taxon>
        <taxon>Tissierellales</taxon>
        <taxon>Thermohalobacteraceae</taxon>
        <taxon>Thermohalobacter</taxon>
    </lineage>
</organism>
<dbReference type="NCBIfam" id="NF000756">
    <property type="entry name" value="PRK00047.1"/>
    <property type="match status" value="1"/>
</dbReference>
<dbReference type="InterPro" id="IPR018483">
    <property type="entry name" value="Carb_kinase_FGGY_CS"/>
</dbReference>
<evidence type="ECO:0000256" key="9">
    <source>
        <dbReference type="ARBA" id="ARBA00054633"/>
    </source>
</evidence>
<feature type="binding site" evidence="11">
    <location>
        <position position="245"/>
    </location>
    <ligand>
        <name>sn-glycerol 3-phosphate</name>
        <dbReference type="ChEBI" id="CHEBI:57597"/>
    </ligand>
</feature>
<dbReference type="RefSeq" id="WP_120168388.1">
    <property type="nucleotide sequence ID" value="NZ_MCIB01000010.1"/>
</dbReference>
<comment type="caution">
    <text evidence="15">The sequence shown here is derived from an EMBL/GenBank/DDBJ whole genome shotgun (WGS) entry which is preliminary data.</text>
</comment>
<comment type="function">
    <text evidence="9 11">Key enzyme in the regulation of glycerol uptake and metabolism. Catalyzes the phosphorylation of glycerol to yield sn-glycerol 3-phosphate.</text>
</comment>
<dbReference type="InterPro" id="IPR043129">
    <property type="entry name" value="ATPase_NBD"/>
</dbReference>
<evidence type="ECO:0000256" key="4">
    <source>
        <dbReference type="ARBA" id="ARBA00022741"/>
    </source>
</evidence>
<evidence type="ECO:0000259" key="14">
    <source>
        <dbReference type="Pfam" id="PF02782"/>
    </source>
</evidence>
<keyword evidence="4 11" id="KW-0547">Nucleotide-binding</keyword>
<keyword evidence="5 11" id="KW-0418">Kinase</keyword>
<dbReference type="CDD" id="cd07786">
    <property type="entry name" value="FGGY_EcGK_like"/>
    <property type="match status" value="1"/>
</dbReference>
<dbReference type="Pfam" id="PF02782">
    <property type="entry name" value="FGGY_C"/>
    <property type="match status" value="1"/>
</dbReference>
<name>A0A419T4U1_9FIRM</name>
<evidence type="ECO:0000256" key="5">
    <source>
        <dbReference type="ARBA" id="ARBA00022777"/>
    </source>
</evidence>
<keyword evidence="16" id="KW-1185">Reference proteome</keyword>
<dbReference type="Proteomes" id="UP000284177">
    <property type="component" value="Unassembled WGS sequence"/>
</dbReference>
<evidence type="ECO:0000259" key="13">
    <source>
        <dbReference type="Pfam" id="PF00370"/>
    </source>
</evidence>
<evidence type="ECO:0000256" key="1">
    <source>
        <dbReference type="ARBA" id="ARBA00005190"/>
    </source>
</evidence>
<dbReference type="InterPro" id="IPR018484">
    <property type="entry name" value="FGGY_N"/>
</dbReference>
<dbReference type="InterPro" id="IPR018485">
    <property type="entry name" value="FGGY_C"/>
</dbReference>
<reference evidence="15 16" key="1">
    <citation type="submission" date="2016-08" db="EMBL/GenBank/DDBJ databases">
        <title>Novel Firmicutes and Novel Genomes.</title>
        <authorList>
            <person name="Poppleton D.I."/>
            <person name="Gribaldo S."/>
        </authorList>
    </citation>
    <scope>NUCLEOTIDE SEQUENCE [LARGE SCALE GENOMIC DNA]</scope>
    <source>
        <strain evidence="15 16">CTT3</strain>
    </source>
</reference>
<dbReference type="PANTHER" id="PTHR10196:SF69">
    <property type="entry name" value="GLYCEROL KINASE"/>
    <property type="match status" value="1"/>
</dbReference>
<keyword evidence="6 11" id="KW-0319">Glycerol metabolism</keyword>
<evidence type="ECO:0000313" key="15">
    <source>
        <dbReference type="EMBL" id="RKD32550.1"/>
    </source>
</evidence>
<dbReference type="PANTHER" id="PTHR10196">
    <property type="entry name" value="SUGAR KINASE"/>
    <property type="match status" value="1"/>
</dbReference>
<feature type="binding site" evidence="11">
    <location>
        <position position="83"/>
    </location>
    <ligand>
        <name>glycerol</name>
        <dbReference type="ChEBI" id="CHEBI:17754"/>
    </ligand>
</feature>
<accession>A0A419T4U1</accession>
<comment type="activity regulation">
    <text evidence="11">Activated by phosphorylation and inhibited by fructose 1,6-bisphosphate (FBP).</text>
</comment>
<dbReference type="GO" id="GO:0019563">
    <property type="term" value="P:glycerol catabolic process"/>
    <property type="evidence" value="ECO:0007669"/>
    <property type="project" value="UniProtKB-UniRule"/>
</dbReference>
<dbReference type="PROSITE" id="PS00933">
    <property type="entry name" value="FGGY_KINASES_1"/>
    <property type="match status" value="1"/>
</dbReference>
<dbReference type="AlphaFoldDB" id="A0A419T4U1"/>
<evidence type="ECO:0000256" key="6">
    <source>
        <dbReference type="ARBA" id="ARBA00022798"/>
    </source>
</evidence>
<dbReference type="GO" id="GO:0005524">
    <property type="term" value="F:ATP binding"/>
    <property type="evidence" value="ECO:0007669"/>
    <property type="project" value="UniProtKB-UniRule"/>
</dbReference>
<dbReference type="OrthoDB" id="9805576at2"/>
<dbReference type="Gene3D" id="3.30.420.40">
    <property type="match status" value="2"/>
</dbReference>
<feature type="binding site" evidence="11">
    <location>
        <position position="13"/>
    </location>
    <ligand>
        <name>ATP</name>
        <dbReference type="ChEBI" id="CHEBI:30616"/>
    </ligand>
</feature>
<comment type="similarity">
    <text evidence="2 11 12">Belongs to the FGGY kinase family.</text>
</comment>
<feature type="binding site" evidence="11">
    <location>
        <position position="314"/>
    </location>
    <ligand>
        <name>ATP</name>
        <dbReference type="ChEBI" id="CHEBI:30616"/>
    </ligand>
</feature>
<proteinExistence type="inferred from homology"/>
<dbReference type="FunFam" id="3.30.420.40:FF:000007">
    <property type="entry name" value="Glycerol kinase"/>
    <property type="match status" value="1"/>
</dbReference>
<dbReference type="InterPro" id="IPR000577">
    <property type="entry name" value="Carb_kinase_FGGY"/>
</dbReference>
<feature type="binding site" evidence="11">
    <location>
        <position position="135"/>
    </location>
    <ligand>
        <name>sn-glycerol 3-phosphate</name>
        <dbReference type="ChEBI" id="CHEBI:57597"/>
    </ligand>
</feature>
<dbReference type="PIRSF" id="PIRSF000538">
    <property type="entry name" value="GlpK"/>
    <property type="match status" value="1"/>
</dbReference>
<dbReference type="UniPathway" id="UPA00618">
    <property type="reaction ID" value="UER00672"/>
</dbReference>
<dbReference type="GO" id="GO:0005829">
    <property type="term" value="C:cytosol"/>
    <property type="evidence" value="ECO:0007669"/>
    <property type="project" value="TreeGrafter"/>
</dbReference>
<evidence type="ECO:0000256" key="12">
    <source>
        <dbReference type="RuleBase" id="RU003733"/>
    </source>
</evidence>
<dbReference type="InterPro" id="IPR005999">
    <property type="entry name" value="Glycerol_kin"/>
</dbReference>
<evidence type="ECO:0000256" key="2">
    <source>
        <dbReference type="ARBA" id="ARBA00009156"/>
    </source>
</evidence>
<feature type="binding site" evidence="11">
    <location>
        <position position="246"/>
    </location>
    <ligand>
        <name>glycerol</name>
        <dbReference type="ChEBI" id="CHEBI:17754"/>
    </ligand>
</feature>